<protein>
    <recommendedName>
        <fullName evidence="3">Glycoside hydrolase family 57 N-terminal domain-containing protein</fullName>
    </recommendedName>
</protein>
<dbReference type="Gene3D" id="3.20.110.20">
    <property type="match status" value="1"/>
</dbReference>
<comment type="similarity">
    <text evidence="1">Belongs to the glycosyl hydrolase 57 family.</text>
</comment>
<dbReference type="SUPFAM" id="SSF88713">
    <property type="entry name" value="Glycoside hydrolase/deacetylase"/>
    <property type="match status" value="1"/>
</dbReference>
<proteinExistence type="inferred from homology"/>
<evidence type="ECO:0000256" key="2">
    <source>
        <dbReference type="ARBA" id="ARBA00023277"/>
    </source>
</evidence>
<feature type="non-terminal residue" evidence="4">
    <location>
        <position position="335"/>
    </location>
</feature>
<gene>
    <name evidence="4" type="ORF">CTOB1V02_LOCUS15622</name>
</gene>
<dbReference type="EMBL" id="OB692306">
    <property type="protein sequence ID" value="CAD7237807.1"/>
    <property type="molecule type" value="Genomic_DNA"/>
</dbReference>
<evidence type="ECO:0000256" key="1">
    <source>
        <dbReference type="ARBA" id="ARBA00006821"/>
    </source>
</evidence>
<evidence type="ECO:0000259" key="3">
    <source>
        <dbReference type="Pfam" id="PF03065"/>
    </source>
</evidence>
<dbReference type="GO" id="GO:0003824">
    <property type="term" value="F:catalytic activity"/>
    <property type="evidence" value="ECO:0007669"/>
    <property type="project" value="InterPro"/>
</dbReference>
<keyword evidence="2" id="KW-0119">Carbohydrate metabolism</keyword>
<dbReference type="PANTHER" id="PTHR36306">
    <property type="entry name" value="ALPHA-AMYLASE-RELATED-RELATED"/>
    <property type="match status" value="1"/>
</dbReference>
<accession>A0A7R8ZUT0</accession>
<name>A0A7R8ZUT0_9CRUS</name>
<dbReference type="InterPro" id="IPR011330">
    <property type="entry name" value="Glyco_hydro/deAcase_b/a-brl"/>
</dbReference>
<dbReference type="InterPro" id="IPR004300">
    <property type="entry name" value="Glyco_hydro_57_N"/>
</dbReference>
<sequence length="335" mass="39150">MADAIYGMLNYPAISTTFIQYGKEEVMQLKWENVALEVHQPYRLKRYRFFDIGNDDHYFNEFENRKIMRKVAEKCYLPTNQLFLELIERYGSALKICYSISGTALDQFIAYAPDVLDSFKRLVDTGQVELLSETYSHSLSALVSPEEFKNQVLKHKLAMEEHFNYSPKAFRNTELIYSNQIGTMVKDLGYNLILTEGAKHVLGWKSPNYLYTNPQDRDLKLLLKNFKLSDDIAFRFSNQSWEAWPLTAEKFVSWLNQVPSEEPTVNLFMDYETFGEHQWKETGIFDFLRELPNRVFNDSNYRFATPSEVADGLESVDAIDVPYPISWADEERDLT</sequence>
<dbReference type="OrthoDB" id="10267440at2759"/>
<dbReference type="CDD" id="cd10795">
    <property type="entry name" value="GH57N_MJA1_like"/>
    <property type="match status" value="1"/>
</dbReference>
<reference evidence="4" key="1">
    <citation type="submission" date="2020-11" db="EMBL/GenBank/DDBJ databases">
        <authorList>
            <person name="Tran Van P."/>
        </authorList>
    </citation>
    <scope>NUCLEOTIDE SEQUENCE</scope>
</reference>
<dbReference type="Pfam" id="PF03065">
    <property type="entry name" value="Glyco_hydro_57"/>
    <property type="match status" value="1"/>
</dbReference>
<dbReference type="AlphaFoldDB" id="A0A7R8ZUT0"/>
<dbReference type="PANTHER" id="PTHR36306:SF1">
    <property type="entry name" value="ALPHA-AMYLASE-RELATED"/>
    <property type="match status" value="1"/>
</dbReference>
<dbReference type="InterPro" id="IPR052046">
    <property type="entry name" value="GH57_Enzymes"/>
</dbReference>
<evidence type="ECO:0000313" key="4">
    <source>
        <dbReference type="EMBL" id="CAD7237807.1"/>
    </source>
</evidence>
<dbReference type="GO" id="GO:0005975">
    <property type="term" value="P:carbohydrate metabolic process"/>
    <property type="evidence" value="ECO:0007669"/>
    <property type="project" value="InterPro"/>
</dbReference>
<feature type="domain" description="Glycoside hydrolase family 57 N-terminal" evidence="3">
    <location>
        <begin position="36"/>
        <end position="322"/>
    </location>
</feature>
<organism evidence="4">
    <name type="scientific">Cyprideis torosa</name>
    <dbReference type="NCBI Taxonomy" id="163714"/>
    <lineage>
        <taxon>Eukaryota</taxon>
        <taxon>Metazoa</taxon>
        <taxon>Ecdysozoa</taxon>
        <taxon>Arthropoda</taxon>
        <taxon>Crustacea</taxon>
        <taxon>Oligostraca</taxon>
        <taxon>Ostracoda</taxon>
        <taxon>Podocopa</taxon>
        <taxon>Podocopida</taxon>
        <taxon>Cytherocopina</taxon>
        <taxon>Cytheroidea</taxon>
        <taxon>Cytherideidae</taxon>
        <taxon>Cyprideis</taxon>
    </lineage>
</organism>